<reference evidence="3" key="1">
    <citation type="submission" date="2022-11" db="EMBL/GenBank/DDBJ databases">
        <title>Draft genome sequence of Sellimonas catena strain 18CBH55.</title>
        <authorList>
            <person name="Hisatomi A."/>
            <person name="Ohkuma M."/>
            <person name="Sakamoto M."/>
        </authorList>
    </citation>
    <scope>NUCLEOTIDE SEQUENCE</scope>
    <source>
        <strain evidence="3">18CBH55</strain>
    </source>
</reference>
<evidence type="ECO:0000313" key="4">
    <source>
        <dbReference type="Proteomes" id="UP001145094"/>
    </source>
</evidence>
<evidence type="ECO:0000313" key="3">
    <source>
        <dbReference type="EMBL" id="GLG89073.1"/>
    </source>
</evidence>
<accession>A0A9W6C817</accession>
<dbReference type="PANTHER" id="PTHR33988">
    <property type="entry name" value="ENDORIBONUCLEASE MAZF-RELATED"/>
    <property type="match status" value="1"/>
</dbReference>
<protein>
    <submittedName>
        <fullName evidence="3">Uncharacterized protein</fullName>
    </submittedName>
</protein>
<reference evidence="3" key="2">
    <citation type="submission" date="2022-11" db="EMBL/GenBank/DDBJ databases">
        <title>Draft genome sequence of Sellimonas catena strain 18CBH55.</title>
        <authorList>
            <person name="Atsushi H."/>
            <person name="Moriya O."/>
            <person name="Mitsuo S."/>
        </authorList>
    </citation>
    <scope>NUCLEOTIDE SEQUENCE</scope>
    <source>
        <strain evidence="3">18CBH55</strain>
    </source>
</reference>
<dbReference type="GO" id="GO:0016075">
    <property type="term" value="P:rRNA catabolic process"/>
    <property type="evidence" value="ECO:0007669"/>
    <property type="project" value="TreeGrafter"/>
</dbReference>
<dbReference type="SUPFAM" id="SSF50118">
    <property type="entry name" value="Cell growth inhibitor/plasmid maintenance toxic component"/>
    <property type="match status" value="1"/>
</dbReference>
<dbReference type="GO" id="GO:0004521">
    <property type="term" value="F:RNA endonuclease activity"/>
    <property type="evidence" value="ECO:0007669"/>
    <property type="project" value="TreeGrafter"/>
</dbReference>
<evidence type="ECO:0000256" key="2">
    <source>
        <dbReference type="ARBA" id="ARBA00022649"/>
    </source>
</evidence>
<keyword evidence="2" id="KW-1277">Toxin-antitoxin system</keyword>
<reference evidence="3" key="3">
    <citation type="journal article" date="2023" name="Int. J. Syst. Evol. Microbiol.">
        <title>Sellimonas catena sp. nov., isolated from human faeces.</title>
        <authorList>
            <person name="Hisatomi A."/>
            <person name="Ohkuma M."/>
            <person name="Sakamoto M."/>
        </authorList>
    </citation>
    <scope>NUCLEOTIDE SEQUENCE</scope>
    <source>
        <strain evidence="3">18CBH55</strain>
    </source>
</reference>
<dbReference type="Pfam" id="PF02452">
    <property type="entry name" value="PemK_toxin"/>
    <property type="match status" value="1"/>
</dbReference>
<dbReference type="AlphaFoldDB" id="A0A9W6C817"/>
<evidence type="ECO:0000256" key="1">
    <source>
        <dbReference type="ARBA" id="ARBA00007521"/>
    </source>
</evidence>
<dbReference type="PANTHER" id="PTHR33988:SF2">
    <property type="entry name" value="ENDORIBONUCLEASE MAZF"/>
    <property type="match status" value="1"/>
</dbReference>
<dbReference type="Proteomes" id="UP001145094">
    <property type="component" value="Unassembled WGS sequence"/>
</dbReference>
<proteinExistence type="inferred from homology"/>
<comment type="similarity">
    <text evidence="1">Belongs to the PemK/MazF family.</text>
</comment>
<comment type="caution">
    <text evidence="3">The sequence shown here is derived from an EMBL/GenBank/DDBJ whole genome shotgun (WGS) entry which is preliminary data.</text>
</comment>
<dbReference type="GO" id="GO:0003677">
    <property type="term" value="F:DNA binding"/>
    <property type="evidence" value="ECO:0007669"/>
    <property type="project" value="InterPro"/>
</dbReference>
<dbReference type="EMBL" id="BSCH01000002">
    <property type="protein sequence ID" value="GLG89073.1"/>
    <property type="molecule type" value="Genomic_DNA"/>
</dbReference>
<dbReference type="InterPro" id="IPR011067">
    <property type="entry name" value="Plasmid_toxin/cell-grow_inhib"/>
</dbReference>
<dbReference type="GO" id="GO:0006402">
    <property type="term" value="P:mRNA catabolic process"/>
    <property type="evidence" value="ECO:0007669"/>
    <property type="project" value="TreeGrafter"/>
</dbReference>
<organism evidence="3 4">
    <name type="scientific">Sellimonas catena</name>
    <dbReference type="NCBI Taxonomy" id="2994035"/>
    <lineage>
        <taxon>Bacteria</taxon>
        <taxon>Bacillati</taxon>
        <taxon>Bacillota</taxon>
        <taxon>Clostridia</taxon>
        <taxon>Lachnospirales</taxon>
        <taxon>Lachnospiraceae</taxon>
        <taxon>Sellimonas</taxon>
    </lineage>
</organism>
<gene>
    <name evidence="3" type="ORF">Selli2_04990</name>
</gene>
<name>A0A9W6C817_9FIRM</name>
<dbReference type="InterPro" id="IPR003477">
    <property type="entry name" value="PemK-like"/>
</dbReference>
<sequence>MIVEGKVIQRGEIYHADLNPIFGSEQGGYRPVLIIQNNRGNQHSPTVIIAAITSRPKTKLPTHVPINGIRGLEKESFVLLEQIRTLDKGRLDDYVGRLNREQMIKVDKALRTSTGIKKLDKPILMCLCPVCAKPFYSSKEHFIIRADRDQTIKETCMFCNVRQGYDYLIRKKYY</sequence>
<dbReference type="Gene3D" id="2.30.30.110">
    <property type="match status" value="1"/>
</dbReference>